<gene>
    <name evidence="5" type="ORF">HETSPECPRED_004633</name>
</gene>
<feature type="compositionally biased region" description="Basic and acidic residues" evidence="3">
    <location>
        <begin position="199"/>
        <end position="243"/>
    </location>
</feature>
<dbReference type="OrthoDB" id="445357at2759"/>
<dbReference type="InterPro" id="IPR040746">
    <property type="entry name" value="THO1_MOS11_C"/>
</dbReference>
<sequence>MTTIDYSKKKNAELEELLRSRSLPHTGKKADLVARLQEYDNAQHSTSKKPAPTTGGEDEIDWDDDAPTNVAPTVGSNPASTAAIAAGGQGQVANPAAVPNQVVDTDPSKTDDLTVDPPAPISSITKVEDHDEAASKPTKGNEAPPTAPPTDFTSGLSITNVDDEITKRQKRAARFNLKENDGEALKSLERAKKFGTGSAEDKTALRGLDEALPERVKKERGVKRGREEQKEVGGEAKRRESGKRSNGRQARSTSRSKKNGSRYNRSGSRPKKVGSQKNELSERDRLASEARKKRFAQAG</sequence>
<dbReference type="Gene3D" id="1.10.720.30">
    <property type="entry name" value="SAP domain"/>
    <property type="match status" value="1"/>
</dbReference>
<feature type="compositionally biased region" description="Basic and acidic residues" evidence="3">
    <location>
        <begin position="176"/>
        <end position="192"/>
    </location>
</feature>
<dbReference type="AlphaFoldDB" id="A0A8H3FBV2"/>
<evidence type="ECO:0000256" key="1">
    <source>
        <dbReference type="ARBA" id="ARBA00022553"/>
    </source>
</evidence>
<accession>A0A8H3FBV2</accession>
<keyword evidence="1" id="KW-0597">Phosphoprotein</keyword>
<evidence type="ECO:0000313" key="5">
    <source>
        <dbReference type="EMBL" id="CAF9921796.1"/>
    </source>
</evidence>
<feature type="domain" description="SAP" evidence="4">
    <location>
        <begin position="6"/>
        <end position="40"/>
    </location>
</feature>
<dbReference type="InterPro" id="IPR003034">
    <property type="entry name" value="SAP_dom"/>
</dbReference>
<dbReference type="PANTHER" id="PTHR46551">
    <property type="entry name" value="SAP DOMAIN-CONTAINING RIBONUCLEOPROTEIN"/>
    <property type="match status" value="1"/>
</dbReference>
<evidence type="ECO:0000259" key="4">
    <source>
        <dbReference type="PROSITE" id="PS50800"/>
    </source>
</evidence>
<dbReference type="Proteomes" id="UP000664521">
    <property type="component" value="Unassembled WGS sequence"/>
</dbReference>
<feature type="region of interest" description="Disordered" evidence="3">
    <location>
        <begin position="22"/>
        <end position="299"/>
    </location>
</feature>
<comment type="similarity">
    <text evidence="2">Belongs to the SAP domain-containing ribonucleoprotein family.</text>
</comment>
<name>A0A8H3FBV2_9LECA</name>
<dbReference type="InterPro" id="IPR052240">
    <property type="entry name" value="SAP_domain_ribonucleoprotein"/>
</dbReference>
<dbReference type="PROSITE" id="PS50800">
    <property type="entry name" value="SAP"/>
    <property type="match status" value="1"/>
</dbReference>
<proteinExistence type="inferred from homology"/>
<comment type="caution">
    <text evidence="5">The sequence shown here is derived from an EMBL/GenBank/DDBJ whole genome shotgun (WGS) entry which is preliminary data.</text>
</comment>
<dbReference type="GO" id="GO:0005634">
    <property type="term" value="C:nucleus"/>
    <property type="evidence" value="ECO:0007669"/>
    <property type="project" value="TreeGrafter"/>
</dbReference>
<dbReference type="PANTHER" id="PTHR46551:SF1">
    <property type="entry name" value="SAP DOMAIN-CONTAINING RIBONUCLEOPROTEIN"/>
    <property type="match status" value="1"/>
</dbReference>
<reference evidence="5" key="1">
    <citation type="submission" date="2021-03" db="EMBL/GenBank/DDBJ databases">
        <authorList>
            <person name="Tagirdzhanova G."/>
        </authorList>
    </citation>
    <scope>NUCLEOTIDE SEQUENCE</scope>
</reference>
<dbReference type="EMBL" id="CAJPDS010000029">
    <property type="protein sequence ID" value="CAF9921796.1"/>
    <property type="molecule type" value="Genomic_DNA"/>
</dbReference>
<organism evidence="5 6">
    <name type="scientific">Heterodermia speciosa</name>
    <dbReference type="NCBI Taxonomy" id="116794"/>
    <lineage>
        <taxon>Eukaryota</taxon>
        <taxon>Fungi</taxon>
        <taxon>Dikarya</taxon>
        <taxon>Ascomycota</taxon>
        <taxon>Pezizomycotina</taxon>
        <taxon>Lecanoromycetes</taxon>
        <taxon>OSLEUM clade</taxon>
        <taxon>Lecanoromycetidae</taxon>
        <taxon>Caliciales</taxon>
        <taxon>Physciaceae</taxon>
        <taxon>Heterodermia</taxon>
    </lineage>
</organism>
<feature type="compositionally biased region" description="Basic and acidic residues" evidence="3">
    <location>
        <begin position="279"/>
        <end position="290"/>
    </location>
</feature>
<feature type="compositionally biased region" description="Low complexity" evidence="3">
    <location>
        <begin position="75"/>
        <end position="103"/>
    </location>
</feature>
<protein>
    <recommendedName>
        <fullName evidence="4">SAP domain-containing protein</fullName>
    </recommendedName>
</protein>
<dbReference type="Pfam" id="PF02037">
    <property type="entry name" value="SAP"/>
    <property type="match status" value="1"/>
</dbReference>
<evidence type="ECO:0000256" key="3">
    <source>
        <dbReference type="SAM" id="MobiDB-lite"/>
    </source>
</evidence>
<evidence type="ECO:0000256" key="2">
    <source>
        <dbReference type="ARBA" id="ARBA00046328"/>
    </source>
</evidence>
<feature type="compositionally biased region" description="Acidic residues" evidence="3">
    <location>
        <begin position="56"/>
        <end position="66"/>
    </location>
</feature>
<dbReference type="InterPro" id="IPR036361">
    <property type="entry name" value="SAP_dom_sf"/>
</dbReference>
<dbReference type="GO" id="GO:0016973">
    <property type="term" value="P:poly(A)+ mRNA export from nucleus"/>
    <property type="evidence" value="ECO:0007669"/>
    <property type="project" value="TreeGrafter"/>
</dbReference>
<dbReference type="SUPFAM" id="SSF68906">
    <property type="entry name" value="SAP domain"/>
    <property type="match status" value="1"/>
</dbReference>
<dbReference type="SMART" id="SM00513">
    <property type="entry name" value="SAP"/>
    <property type="match status" value="1"/>
</dbReference>
<evidence type="ECO:0000313" key="6">
    <source>
        <dbReference type="Proteomes" id="UP000664521"/>
    </source>
</evidence>
<keyword evidence="6" id="KW-1185">Reference proteome</keyword>
<dbReference type="Pfam" id="PF18592">
    <property type="entry name" value="Tho1_MOS11_C"/>
    <property type="match status" value="1"/>
</dbReference>
<feature type="compositionally biased region" description="Polar residues" evidence="3">
    <location>
        <begin position="151"/>
        <end position="160"/>
    </location>
</feature>